<sequence length="264" mass="28346">MKNARRVGHGALPMSALLVVAGVSGSVAQVSVDDIEAALSALEQSVQSAPIVVAVEAVPLAQPDFEATLPPADILSGLDETEAADDATQDVVFLPLLSEQACPSRLAQIGEQARSLTDQVDAIDVIALELTERFSRIEDQNRAFETDQDLLECPTAFVDSAEQFREDLSQLELADLIQRADTFSACAQEGLQALNNRMEDLAQSSDPDAATDRLAIGGVLRRWANADAEVTEAVSNFVFYDQRGRRLDAATGAILRRCELIGGY</sequence>
<dbReference type="EMBL" id="JAKGAQ010000003">
    <property type="protein sequence ID" value="MCF2872044.1"/>
    <property type="molecule type" value="Genomic_DNA"/>
</dbReference>
<protein>
    <submittedName>
        <fullName evidence="1">Uncharacterized protein</fullName>
    </submittedName>
</protein>
<organism evidence="1 2">
    <name type="scientific">Octadecabacter dasysiphoniae</name>
    <dbReference type="NCBI Taxonomy" id="2909341"/>
    <lineage>
        <taxon>Bacteria</taxon>
        <taxon>Pseudomonadati</taxon>
        <taxon>Pseudomonadota</taxon>
        <taxon>Alphaproteobacteria</taxon>
        <taxon>Rhodobacterales</taxon>
        <taxon>Roseobacteraceae</taxon>
        <taxon>Octadecabacter</taxon>
    </lineage>
</organism>
<comment type="caution">
    <text evidence="1">The sequence shown here is derived from an EMBL/GenBank/DDBJ whole genome shotgun (WGS) entry which is preliminary data.</text>
</comment>
<reference evidence="1 2" key="1">
    <citation type="submission" date="2022-01" db="EMBL/GenBank/DDBJ databases">
        <title>Octadecabacter sp. nov., isolated from a marine alga.</title>
        <authorList>
            <person name="Jin M.S."/>
            <person name="Kim H.M."/>
            <person name="Han D.M."/>
            <person name="Jung J.J."/>
            <person name="Jeon C.O."/>
        </authorList>
    </citation>
    <scope>NUCLEOTIDE SEQUENCE [LARGE SCALE GENOMIC DNA]</scope>
    <source>
        <strain evidence="1 2">G9-8</strain>
    </source>
</reference>
<accession>A0ABS9CXZ5</accession>
<dbReference type="RefSeq" id="WP_235226370.1">
    <property type="nucleotide sequence ID" value="NZ_JAKGAQ010000003.1"/>
</dbReference>
<evidence type="ECO:0000313" key="1">
    <source>
        <dbReference type="EMBL" id="MCF2872044.1"/>
    </source>
</evidence>
<name>A0ABS9CXZ5_9RHOB</name>
<evidence type="ECO:0000313" key="2">
    <source>
        <dbReference type="Proteomes" id="UP001200557"/>
    </source>
</evidence>
<gene>
    <name evidence="1" type="ORF">L0664_13295</name>
</gene>
<dbReference type="Proteomes" id="UP001200557">
    <property type="component" value="Unassembled WGS sequence"/>
</dbReference>
<keyword evidence="2" id="KW-1185">Reference proteome</keyword>
<proteinExistence type="predicted"/>